<sequence>MSEIVTQTTRFLLTTTNYTVWKLSIEAKLHDLGFREYVIGTWDLTDKNSADDHAKAAKLNGKAYSLIIQNLDSDNLALVSTTLPEKDQFNGRALWTLLKDKYAGTNFINRSVALDNFLDIEYKDIPSFCSAIRLANQKMVLAGVLDDDQVKMMLMLRQLPQHQFKSFRDIVTMTCAEESFEDIVKKLETYKVTSMKNEGSINTQSTLHTQAQVNTKSSNLKTCIHCDKPGHQPANCWVKYPEKAPKTAAAHITMQDNFNQLDTNDPTDFSYFRTADGVRHHINEIRYKGVNYH</sequence>
<dbReference type="VEuPathDB" id="FungiDB:PTTG_30059"/>
<dbReference type="EnsemblFungi" id="PTTG_30059-t43_1">
    <property type="protein sequence ID" value="PTTG_30059-t43_1-p1"/>
    <property type="gene ID" value="PTTG_30059"/>
</dbReference>
<name>A0A180G119_PUCT1</name>
<evidence type="ECO:0008006" key="4">
    <source>
        <dbReference type="Google" id="ProtNLM"/>
    </source>
</evidence>
<protein>
    <recommendedName>
        <fullName evidence="4">CCHC-type domain-containing protein</fullName>
    </recommendedName>
</protein>
<organism evidence="1">
    <name type="scientific">Puccinia triticina (isolate 1-1 / race 1 (BBBD))</name>
    <name type="common">Brown leaf rust fungus</name>
    <dbReference type="NCBI Taxonomy" id="630390"/>
    <lineage>
        <taxon>Eukaryota</taxon>
        <taxon>Fungi</taxon>
        <taxon>Dikarya</taxon>
        <taxon>Basidiomycota</taxon>
        <taxon>Pucciniomycotina</taxon>
        <taxon>Pucciniomycetes</taxon>
        <taxon>Pucciniales</taxon>
        <taxon>Pucciniaceae</taxon>
        <taxon>Puccinia</taxon>
    </lineage>
</organism>
<reference evidence="2 3" key="3">
    <citation type="journal article" date="2017" name="G3 (Bethesda)">
        <title>Comparative analysis highlights variable genome content of wheat rusts and divergence of the mating loci.</title>
        <authorList>
            <person name="Cuomo C.A."/>
            <person name="Bakkeren G."/>
            <person name="Khalil H.B."/>
            <person name="Panwar V."/>
            <person name="Joly D."/>
            <person name="Linning R."/>
            <person name="Sakthikumar S."/>
            <person name="Song X."/>
            <person name="Adiconis X."/>
            <person name="Fan L."/>
            <person name="Goldberg J.M."/>
            <person name="Levin J.Z."/>
            <person name="Young S."/>
            <person name="Zeng Q."/>
            <person name="Anikster Y."/>
            <person name="Bruce M."/>
            <person name="Wang M."/>
            <person name="Yin C."/>
            <person name="McCallum B."/>
            <person name="Szabo L.J."/>
            <person name="Hulbert S."/>
            <person name="Chen X."/>
            <person name="Fellers J.P."/>
        </authorList>
    </citation>
    <scope>NUCLEOTIDE SEQUENCE</scope>
    <source>
        <strain evidence="3">Isolate 1-1 / race 1 (BBBD)</strain>
        <strain evidence="2">isolate 1-1 / race 1 (BBBD)</strain>
    </source>
</reference>
<evidence type="ECO:0000313" key="3">
    <source>
        <dbReference type="Proteomes" id="UP000005240"/>
    </source>
</evidence>
<gene>
    <name evidence="1" type="ORF">PTTG_30059</name>
</gene>
<evidence type="ECO:0000313" key="1">
    <source>
        <dbReference type="EMBL" id="OAV86139.1"/>
    </source>
</evidence>
<proteinExistence type="predicted"/>
<dbReference type="Pfam" id="PF14223">
    <property type="entry name" value="Retrotran_gag_2"/>
    <property type="match status" value="1"/>
</dbReference>
<reference evidence="1" key="1">
    <citation type="submission" date="2009-11" db="EMBL/GenBank/DDBJ databases">
        <authorList>
            <consortium name="The Broad Institute Genome Sequencing Platform"/>
            <person name="Ward D."/>
            <person name="Feldgarden M."/>
            <person name="Earl A."/>
            <person name="Young S.K."/>
            <person name="Zeng Q."/>
            <person name="Koehrsen M."/>
            <person name="Alvarado L."/>
            <person name="Berlin A."/>
            <person name="Bochicchio J."/>
            <person name="Borenstein D."/>
            <person name="Chapman S.B."/>
            <person name="Chen Z."/>
            <person name="Engels R."/>
            <person name="Freedman E."/>
            <person name="Gellesch M."/>
            <person name="Goldberg J."/>
            <person name="Griggs A."/>
            <person name="Gujja S."/>
            <person name="Heilman E."/>
            <person name="Heiman D."/>
            <person name="Hepburn T."/>
            <person name="Howarth C."/>
            <person name="Jen D."/>
            <person name="Larson L."/>
            <person name="Lewis B."/>
            <person name="Mehta T."/>
            <person name="Park D."/>
            <person name="Pearson M."/>
            <person name="Roberts A."/>
            <person name="Saif S."/>
            <person name="Shea T."/>
            <person name="Shenoy N."/>
            <person name="Sisk P."/>
            <person name="Stolte C."/>
            <person name="Sykes S."/>
            <person name="Thomson T."/>
            <person name="Walk T."/>
            <person name="White J."/>
            <person name="Yandava C."/>
            <person name="Izard J."/>
            <person name="Baranova O.V."/>
            <person name="Blanton J.M."/>
            <person name="Tanner A.C."/>
            <person name="Dewhirst F.E."/>
            <person name="Haas B."/>
            <person name="Nusbaum C."/>
            <person name="Birren B."/>
        </authorList>
    </citation>
    <scope>NUCLEOTIDE SEQUENCE [LARGE SCALE GENOMIC DNA]</scope>
    <source>
        <strain evidence="1">1-1 BBBD Race 1</strain>
    </source>
</reference>
<dbReference type="EMBL" id="ADAS02001602">
    <property type="protein sequence ID" value="OAV86139.1"/>
    <property type="molecule type" value="Genomic_DNA"/>
</dbReference>
<reference evidence="2" key="4">
    <citation type="submission" date="2025-05" db="UniProtKB">
        <authorList>
            <consortium name="EnsemblFungi"/>
        </authorList>
    </citation>
    <scope>IDENTIFICATION</scope>
    <source>
        <strain evidence="2">isolate 1-1 / race 1 (BBBD)</strain>
    </source>
</reference>
<accession>A0A180G119</accession>
<evidence type="ECO:0000313" key="2">
    <source>
        <dbReference type="EnsemblFungi" id="PTTG_30059-t43_1-p1"/>
    </source>
</evidence>
<dbReference type="Proteomes" id="UP000005240">
    <property type="component" value="Unassembled WGS sequence"/>
</dbReference>
<reference evidence="1" key="2">
    <citation type="submission" date="2016-05" db="EMBL/GenBank/DDBJ databases">
        <title>Comparative analysis highlights variable genome content of wheat rusts and divergence of the mating loci.</title>
        <authorList>
            <person name="Cuomo C.A."/>
            <person name="Bakkeren G."/>
            <person name="Szabo L."/>
            <person name="Khalil H."/>
            <person name="Joly D."/>
            <person name="Goldberg J."/>
            <person name="Young S."/>
            <person name="Zeng Q."/>
            <person name="Fellers J."/>
        </authorList>
    </citation>
    <scope>NUCLEOTIDE SEQUENCE [LARGE SCALE GENOMIC DNA]</scope>
    <source>
        <strain evidence="1">1-1 BBBD Race 1</strain>
    </source>
</reference>
<keyword evidence="3" id="KW-1185">Reference proteome</keyword>
<dbReference type="AlphaFoldDB" id="A0A180G119"/>
<dbReference type="OrthoDB" id="2505270at2759"/>
<dbReference type="STRING" id="630390.A0A180G119"/>